<accession>A0A413T2I0</accession>
<organism evidence="1 2">
    <name type="scientific">Eubacterium ventriosum</name>
    <dbReference type="NCBI Taxonomy" id="39496"/>
    <lineage>
        <taxon>Bacteria</taxon>
        <taxon>Bacillati</taxon>
        <taxon>Bacillota</taxon>
        <taxon>Clostridia</taxon>
        <taxon>Eubacteriales</taxon>
        <taxon>Eubacteriaceae</taxon>
        <taxon>Eubacterium</taxon>
    </lineage>
</organism>
<dbReference type="Pfam" id="PF13151">
    <property type="entry name" value="DUF3990"/>
    <property type="match status" value="1"/>
</dbReference>
<dbReference type="InterPro" id="IPR025051">
    <property type="entry name" value="DUF3990"/>
</dbReference>
<proteinExistence type="predicted"/>
<dbReference type="InterPro" id="IPR024269">
    <property type="entry name" value="DUF3791"/>
</dbReference>
<comment type="caution">
    <text evidence="1">The sequence shown here is derived from an EMBL/GenBank/DDBJ whole genome shotgun (WGS) entry which is preliminary data.</text>
</comment>
<dbReference type="RefSeq" id="WP_118030775.1">
    <property type="nucleotide sequence ID" value="NZ_QSFV01000042.1"/>
</dbReference>
<evidence type="ECO:0000313" key="2">
    <source>
        <dbReference type="Proteomes" id="UP000285740"/>
    </source>
</evidence>
<dbReference type="AlphaFoldDB" id="A0A413T2I0"/>
<evidence type="ECO:0000313" key="1">
    <source>
        <dbReference type="EMBL" id="RHA77406.1"/>
    </source>
</evidence>
<dbReference type="EMBL" id="QSFV01000042">
    <property type="protein sequence ID" value="RHA77406.1"/>
    <property type="molecule type" value="Genomic_DNA"/>
</dbReference>
<reference evidence="1 2" key="1">
    <citation type="submission" date="2018-08" db="EMBL/GenBank/DDBJ databases">
        <title>A genome reference for cultivated species of the human gut microbiota.</title>
        <authorList>
            <person name="Zou Y."/>
            <person name="Xue W."/>
            <person name="Luo G."/>
        </authorList>
    </citation>
    <scope>NUCLEOTIDE SEQUENCE [LARGE SCALE GENOMIC DNA]</scope>
    <source>
        <strain evidence="1 2">AM42-30</strain>
    </source>
</reference>
<dbReference type="Pfam" id="PF12668">
    <property type="entry name" value="DUF3791"/>
    <property type="match status" value="1"/>
</dbReference>
<dbReference type="Proteomes" id="UP000285740">
    <property type="component" value="Unassembled WGS sequence"/>
</dbReference>
<sequence>MSIQSDVEMLSIQAVEIYAKKNNISTSETYALFHNHQVFEKIMLQHEYLHQVGIDEVMEYVSKVIEEDSHQLIVFHGTTKLFNKIDLTKSHNRRDFGKGFYTTILEKQAKEWAYRLSLREETKFYYVYQFIFSESDCLKIKRFDSLNEEWLEFIKENRAKGGIQHRYDVVIGPVADDNTMETVQLYIAGVLKANEAVERLRYSQVNNQVSFHNEKALKHLKFVRREKYDGNNIYF</sequence>
<gene>
    <name evidence="1" type="ORF">DW918_09820</name>
</gene>
<protein>
    <submittedName>
        <fullName evidence="1">DUF3990 domain-containing protein</fullName>
    </submittedName>
</protein>
<name>A0A413T2I0_9FIRM</name>